<reference evidence="1 2" key="1">
    <citation type="submission" date="2019-03" db="EMBL/GenBank/DDBJ databases">
        <title>Genomic Encyclopedia of Archaeal and Bacterial Type Strains, Phase II (KMG-II): from individual species to whole genera.</title>
        <authorList>
            <person name="Goeker M."/>
        </authorList>
    </citation>
    <scope>NUCLEOTIDE SEQUENCE [LARGE SCALE GENOMIC DNA]</scope>
    <source>
        <strain evidence="1 2">DSM 15388</strain>
    </source>
</reference>
<accession>A0A4R3I3I4</accession>
<sequence>MPLKTYDEQSLFFTPNFLEPASKPESFAYRGELIIKEGEVADDSGRRKPPVAVLRDAILLSDADKLSMMVGGIDDIADAPKLLERYGKDIGESAPVILLAPNLANDCQTEIEGVKCELLRWDAMVWSQVSEEMRLEKSDFKGQSSAEKVETLYSEAITYKPKNPFIPLDEVLASATSEKRELHGAI</sequence>
<organism evidence="1 2">
    <name type="scientific">Reinekea marinisedimentorum</name>
    <dbReference type="NCBI Taxonomy" id="230495"/>
    <lineage>
        <taxon>Bacteria</taxon>
        <taxon>Pseudomonadati</taxon>
        <taxon>Pseudomonadota</taxon>
        <taxon>Gammaproteobacteria</taxon>
        <taxon>Oceanospirillales</taxon>
        <taxon>Saccharospirillaceae</taxon>
        <taxon>Reinekea</taxon>
    </lineage>
</organism>
<protein>
    <submittedName>
        <fullName evidence="1">Uncharacterized protein</fullName>
    </submittedName>
</protein>
<keyword evidence="2" id="KW-1185">Reference proteome</keyword>
<dbReference type="EMBL" id="SLZR01000009">
    <property type="protein sequence ID" value="TCS40385.1"/>
    <property type="molecule type" value="Genomic_DNA"/>
</dbReference>
<evidence type="ECO:0000313" key="1">
    <source>
        <dbReference type="EMBL" id="TCS40385.1"/>
    </source>
</evidence>
<gene>
    <name evidence="1" type="ORF">BCF53_10994</name>
</gene>
<dbReference type="Proteomes" id="UP000295793">
    <property type="component" value="Unassembled WGS sequence"/>
</dbReference>
<dbReference type="RefSeq" id="WP_132701895.1">
    <property type="nucleotide sequence ID" value="NZ_SLZR01000009.1"/>
</dbReference>
<proteinExistence type="predicted"/>
<name>A0A4R3I3I4_9GAMM</name>
<comment type="caution">
    <text evidence="1">The sequence shown here is derived from an EMBL/GenBank/DDBJ whole genome shotgun (WGS) entry which is preliminary data.</text>
</comment>
<evidence type="ECO:0000313" key="2">
    <source>
        <dbReference type="Proteomes" id="UP000295793"/>
    </source>
</evidence>
<dbReference type="OrthoDB" id="8479070at2"/>
<dbReference type="AlphaFoldDB" id="A0A4R3I3I4"/>